<reference evidence="2 3" key="3">
    <citation type="journal article" date="2017" name="G3 (Bethesda)">
        <title>Comparative analysis highlights variable genome content of wheat rusts and divergence of the mating loci.</title>
        <authorList>
            <person name="Cuomo C.A."/>
            <person name="Bakkeren G."/>
            <person name="Khalil H.B."/>
            <person name="Panwar V."/>
            <person name="Joly D."/>
            <person name="Linning R."/>
            <person name="Sakthikumar S."/>
            <person name="Song X."/>
            <person name="Adiconis X."/>
            <person name="Fan L."/>
            <person name="Goldberg J.M."/>
            <person name="Levin J.Z."/>
            <person name="Young S."/>
            <person name="Zeng Q."/>
            <person name="Anikster Y."/>
            <person name="Bruce M."/>
            <person name="Wang M."/>
            <person name="Yin C."/>
            <person name="McCallum B."/>
            <person name="Szabo L.J."/>
            <person name="Hulbert S."/>
            <person name="Chen X."/>
            <person name="Fellers J.P."/>
        </authorList>
    </citation>
    <scope>NUCLEOTIDE SEQUENCE</scope>
    <source>
        <strain evidence="3">Isolate 1-1 / race 1 (BBBD)</strain>
        <strain evidence="2">isolate 1-1 / race 1 (BBBD)</strain>
    </source>
</reference>
<dbReference type="VEuPathDB" id="FungiDB:PTTG_00924"/>
<reference evidence="1" key="2">
    <citation type="submission" date="2016-05" db="EMBL/GenBank/DDBJ databases">
        <title>Comparative analysis highlights variable genome content of wheat rusts and divergence of the mating loci.</title>
        <authorList>
            <person name="Cuomo C.A."/>
            <person name="Bakkeren G."/>
            <person name="Szabo L."/>
            <person name="Khalil H."/>
            <person name="Joly D."/>
            <person name="Goldberg J."/>
            <person name="Young S."/>
            <person name="Zeng Q."/>
            <person name="Fellers J."/>
        </authorList>
    </citation>
    <scope>NUCLEOTIDE SEQUENCE [LARGE SCALE GENOMIC DNA]</scope>
    <source>
        <strain evidence="1">1-1 BBBD Race 1</strain>
    </source>
</reference>
<name>A0A0C4EJK6_PUCT1</name>
<dbReference type="EnsemblFungi" id="PTTG_00924-t43_1">
    <property type="protein sequence ID" value="PTTG_00924-t43_1-p1"/>
    <property type="gene ID" value="PTTG_00924"/>
</dbReference>
<gene>
    <name evidence="1" type="ORF">PTTG_00924</name>
</gene>
<reference evidence="2" key="4">
    <citation type="submission" date="2025-05" db="UniProtKB">
        <authorList>
            <consortium name="EnsemblFungi"/>
        </authorList>
    </citation>
    <scope>IDENTIFICATION</scope>
    <source>
        <strain evidence="2">isolate 1-1 / race 1 (BBBD)</strain>
    </source>
</reference>
<sequence length="146" mass="16477">MIPLKQTAEDRTDTQVGTTKFVWGVSNSHNNGGFTPYFNKLILELKGPLPFTIFNREWQEKVLVYQLLNRPKTNKTAAEKGLCYHGFPVPDKWQQTFINWTLNHACAHKMLGVSADTCNCANATLKNSAFMLRYATPQSIEGVPDV</sequence>
<dbReference type="Proteomes" id="UP000005240">
    <property type="component" value="Unassembled WGS sequence"/>
</dbReference>
<evidence type="ECO:0000313" key="2">
    <source>
        <dbReference type="EnsemblFungi" id="PTTG_00924-t43_1-p1"/>
    </source>
</evidence>
<evidence type="ECO:0000313" key="1">
    <source>
        <dbReference type="EMBL" id="OAV93323.1"/>
    </source>
</evidence>
<reference evidence="1" key="1">
    <citation type="submission" date="2009-11" db="EMBL/GenBank/DDBJ databases">
        <authorList>
            <consortium name="The Broad Institute Genome Sequencing Platform"/>
            <person name="Ward D."/>
            <person name="Feldgarden M."/>
            <person name="Earl A."/>
            <person name="Young S.K."/>
            <person name="Zeng Q."/>
            <person name="Koehrsen M."/>
            <person name="Alvarado L."/>
            <person name="Berlin A."/>
            <person name="Bochicchio J."/>
            <person name="Borenstein D."/>
            <person name="Chapman S.B."/>
            <person name="Chen Z."/>
            <person name="Engels R."/>
            <person name="Freedman E."/>
            <person name="Gellesch M."/>
            <person name="Goldberg J."/>
            <person name="Griggs A."/>
            <person name="Gujja S."/>
            <person name="Heilman E."/>
            <person name="Heiman D."/>
            <person name="Hepburn T."/>
            <person name="Howarth C."/>
            <person name="Jen D."/>
            <person name="Larson L."/>
            <person name="Lewis B."/>
            <person name="Mehta T."/>
            <person name="Park D."/>
            <person name="Pearson M."/>
            <person name="Roberts A."/>
            <person name="Saif S."/>
            <person name="Shea T."/>
            <person name="Shenoy N."/>
            <person name="Sisk P."/>
            <person name="Stolte C."/>
            <person name="Sykes S."/>
            <person name="Thomson T."/>
            <person name="Walk T."/>
            <person name="White J."/>
            <person name="Yandava C."/>
            <person name="Izard J."/>
            <person name="Baranova O.V."/>
            <person name="Blanton J.M."/>
            <person name="Tanner A.C."/>
            <person name="Dewhirst F.E."/>
            <person name="Haas B."/>
            <person name="Nusbaum C."/>
            <person name="Birren B."/>
        </authorList>
    </citation>
    <scope>NUCLEOTIDE SEQUENCE [LARGE SCALE GENOMIC DNA]</scope>
    <source>
        <strain evidence="1">1-1 BBBD Race 1</strain>
    </source>
</reference>
<evidence type="ECO:0000313" key="3">
    <source>
        <dbReference type="Proteomes" id="UP000005240"/>
    </source>
</evidence>
<proteinExistence type="predicted"/>
<organism evidence="1">
    <name type="scientific">Puccinia triticina (isolate 1-1 / race 1 (BBBD))</name>
    <name type="common">Brown leaf rust fungus</name>
    <dbReference type="NCBI Taxonomy" id="630390"/>
    <lineage>
        <taxon>Eukaryota</taxon>
        <taxon>Fungi</taxon>
        <taxon>Dikarya</taxon>
        <taxon>Basidiomycota</taxon>
        <taxon>Pucciniomycotina</taxon>
        <taxon>Pucciniomycetes</taxon>
        <taxon>Pucciniales</taxon>
        <taxon>Pucciniaceae</taxon>
        <taxon>Puccinia</taxon>
    </lineage>
</organism>
<dbReference type="AlphaFoldDB" id="A0A0C4EJK6"/>
<dbReference type="EMBL" id="ADAS02000052">
    <property type="protein sequence ID" value="OAV93323.1"/>
    <property type="molecule type" value="Genomic_DNA"/>
</dbReference>
<accession>A0A0C4EJK6</accession>
<keyword evidence="3" id="KW-1185">Reference proteome</keyword>
<protein>
    <submittedName>
        <fullName evidence="1 2">Uncharacterized protein</fullName>
    </submittedName>
</protein>